<proteinExistence type="predicted"/>
<comment type="caution">
    <text evidence="1">The sequence shown here is derived from an EMBL/GenBank/DDBJ whole genome shotgun (WGS) entry which is preliminary data.</text>
</comment>
<sequence length="72" mass="7474">MLSVEKNEMFTEVTAEDCVTVSGGGPISYLFYSLLAQTPASPGGVAFTVGEIQDGWNILVNAGIPVNGLISP</sequence>
<dbReference type="OrthoDB" id="522361at2"/>
<accession>A0A139WSE0</accession>
<dbReference type="RefSeq" id="WP_017745324.1">
    <property type="nucleotide sequence ID" value="NZ_KQ976354.1"/>
</dbReference>
<protein>
    <recommendedName>
        <fullName evidence="3">Bacteriocin</fullName>
    </recommendedName>
</protein>
<dbReference type="EMBL" id="ANNX02000052">
    <property type="protein sequence ID" value="KYC35339.1"/>
    <property type="molecule type" value="Genomic_DNA"/>
</dbReference>
<evidence type="ECO:0000313" key="2">
    <source>
        <dbReference type="Proteomes" id="UP000076925"/>
    </source>
</evidence>
<gene>
    <name evidence="1" type="ORF">WA1_09340</name>
</gene>
<name>A0A139WSE0_9CYAN</name>
<evidence type="ECO:0008006" key="3">
    <source>
        <dbReference type="Google" id="ProtNLM"/>
    </source>
</evidence>
<dbReference type="Proteomes" id="UP000076925">
    <property type="component" value="Unassembled WGS sequence"/>
</dbReference>
<organism evidence="1 2">
    <name type="scientific">Scytonema hofmannii PCC 7110</name>
    <dbReference type="NCBI Taxonomy" id="128403"/>
    <lineage>
        <taxon>Bacteria</taxon>
        <taxon>Bacillati</taxon>
        <taxon>Cyanobacteriota</taxon>
        <taxon>Cyanophyceae</taxon>
        <taxon>Nostocales</taxon>
        <taxon>Scytonemataceae</taxon>
        <taxon>Scytonema</taxon>
    </lineage>
</organism>
<reference evidence="1 2" key="1">
    <citation type="journal article" date="2013" name="Genome Biol. Evol.">
        <title>Genomes of Stigonematalean cyanobacteria (subsection V) and the evolution of oxygenic photosynthesis from prokaryotes to plastids.</title>
        <authorList>
            <person name="Dagan T."/>
            <person name="Roettger M."/>
            <person name="Stucken K."/>
            <person name="Landan G."/>
            <person name="Koch R."/>
            <person name="Major P."/>
            <person name="Gould S.B."/>
            <person name="Goremykin V.V."/>
            <person name="Rippka R."/>
            <person name="Tandeau de Marsac N."/>
            <person name="Gugger M."/>
            <person name="Lockhart P.J."/>
            <person name="Allen J.F."/>
            <person name="Brune I."/>
            <person name="Maus I."/>
            <person name="Puhler A."/>
            <person name="Martin W.F."/>
        </authorList>
    </citation>
    <scope>NUCLEOTIDE SEQUENCE [LARGE SCALE GENOMIC DNA]</scope>
    <source>
        <strain evidence="1 2">PCC 7110</strain>
    </source>
</reference>
<keyword evidence="2" id="KW-1185">Reference proteome</keyword>
<dbReference type="AlphaFoldDB" id="A0A139WSE0"/>
<evidence type="ECO:0000313" key="1">
    <source>
        <dbReference type="EMBL" id="KYC35339.1"/>
    </source>
</evidence>